<proteinExistence type="predicted"/>
<feature type="domain" description="DUF927" evidence="1">
    <location>
        <begin position="16"/>
        <end position="277"/>
    </location>
</feature>
<name>A0A240EHT1_9VIBR</name>
<keyword evidence="3" id="KW-1185">Reference proteome</keyword>
<sequence>MNQTVIAKKIGLVLEQKDKTPILIAGPTHVKAFTYDPTFMKDFGVLLQWTSRSGNAHERVFKMKDILADSGKNMLQSLADTGLFIHHKAKYWHFILDYLMSENPEKTVVTVEKTGWYFSQFVSPSWVAGFGEQEVMYNGDSPGQLKSNGTFLEWQDNVAALCQDNALMIFTLCAAFAAPLLDKLDWDSFIIHFLGSSKNGKTTLIRLSASVYSDYQYRDTWSSTANGLAGRAKDRNCMLVLLDELHQAEPEDVSKVIYQIGNGVSKLRGNKDGGSRPQDYWSLIGLSTGEVSLEQKLAEANKKPQAGQLMRFFQIPLFQTFGVFENLHGSASPKEFAERIAKVTKQQFGTALQPFLNQVSAMPDLEQTITAQIKEISQIWIENLQINPSNQVAFAADRFSFLAAVGELAIDLGAIPWEKGSAQFEIGKVFEAWLANYSEEFDYEERHIREQLRKFLPKSQYSIKPQGAETNVGWWKLNSHELSWHVRRDAFKTGLKLEFDHQVIQAAMILKKQGWLQTNEPSRGTFKSSISGKAERHFKLLPNQIAKDLNINIDFSRFQQGGEA</sequence>
<dbReference type="Pfam" id="PF06048">
    <property type="entry name" value="DUF927"/>
    <property type="match status" value="1"/>
</dbReference>
<accession>A0A240EHT1</accession>
<reference evidence="3" key="1">
    <citation type="submission" date="2016-06" db="EMBL/GenBank/DDBJ databases">
        <authorList>
            <person name="Rodrigo-Torres L."/>
            <person name="Arahal R.D."/>
            <person name="Lucena T."/>
        </authorList>
    </citation>
    <scope>NUCLEOTIDE SEQUENCE [LARGE SCALE GENOMIC DNA]</scope>
    <source>
        <strain evidence="3">CECT8203</strain>
    </source>
</reference>
<dbReference type="RefSeq" id="WP_096993036.1">
    <property type="nucleotide sequence ID" value="NZ_JBHSII010000001.1"/>
</dbReference>
<organism evidence="2 3">
    <name type="scientific">Vibrio thalassae</name>
    <dbReference type="NCBI Taxonomy" id="1243014"/>
    <lineage>
        <taxon>Bacteria</taxon>
        <taxon>Pseudomonadati</taxon>
        <taxon>Pseudomonadota</taxon>
        <taxon>Gammaproteobacteria</taxon>
        <taxon>Vibrionales</taxon>
        <taxon>Vibrionaceae</taxon>
        <taxon>Vibrio</taxon>
    </lineage>
</organism>
<dbReference type="OrthoDB" id="784829at2"/>
<protein>
    <recommendedName>
        <fullName evidence="1">DUF927 domain-containing protein</fullName>
    </recommendedName>
</protein>
<evidence type="ECO:0000313" key="2">
    <source>
        <dbReference type="EMBL" id="SNX47803.1"/>
    </source>
</evidence>
<dbReference type="EMBL" id="OANU01000014">
    <property type="protein sequence ID" value="SNX47803.1"/>
    <property type="molecule type" value="Genomic_DNA"/>
</dbReference>
<dbReference type="Proteomes" id="UP000219336">
    <property type="component" value="Unassembled WGS sequence"/>
</dbReference>
<gene>
    <name evidence="2" type="ORF">VTH8203_01418</name>
</gene>
<evidence type="ECO:0000259" key="1">
    <source>
        <dbReference type="Pfam" id="PF06048"/>
    </source>
</evidence>
<dbReference type="InterPro" id="IPR009270">
    <property type="entry name" value="DUF927"/>
</dbReference>
<evidence type="ECO:0000313" key="3">
    <source>
        <dbReference type="Proteomes" id="UP000219336"/>
    </source>
</evidence>
<dbReference type="AlphaFoldDB" id="A0A240EHT1"/>